<dbReference type="Proteomes" id="UP000014316">
    <property type="component" value="Unassembled WGS sequence"/>
</dbReference>
<organism evidence="2 3">
    <name type="scientific">Lacticaseibacillus paracasei subsp. paracasei Lpp123</name>
    <dbReference type="NCBI Taxonomy" id="1256201"/>
    <lineage>
        <taxon>Bacteria</taxon>
        <taxon>Bacillati</taxon>
        <taxon>Bacillota</taxon>
        <taxon>Bacilli</taxon>
        <taxon>Lactobacillales</taxon>
        <taxon>Lactobacillaceae</taxon>
        <taxon>Lacticaseibacillus</taxon>
    </lineage>
</organism>
<accession>A0A829G6B5</accession>
<feature type="transmembrane region" description="Helical" evidence="1">
    <location>
        <begin position="7"/>
        <end position="31"/>
    </location>
</feature>
<keyword evidence="1" id="KW-0472">Membrane</keyword>
<keyword evidence="2" id="KW-0378">Hydrolase</keyword>
<name>A0A829G6B5_LACPA</name>
<reference evidence="2 3" key="1">
    <citation type="journal article" date="2013" name="PLoS ONE">
        <title>Lactobacillus paracasei comparative genomics: towards species pan-genome definition and exploitation of diversity.</title>
        <authorList>
            <person name="Smokvina T."/>
            <person name="Wels M."/>
            <person name="Polka J."/>
            <person name="Chervaux C."/>
            <person name="Brisse S."/>
            <person name="Boekhorst J."/>
            <person name="van Hylckama Vlieg J.E."/>
            <person name="Siezen R.J."/>
        </authorList>
    </citation>
    <scope>NUCLEOTIDE SEQUENCE [LARGE SCALE GENOMIC DNA]</scope>
    <source>
        <strain evidence="2 3">Lpp123</strain>
    </source>
</reference>
<gene>
    <name evidence="2" type="ORF">Lpp123_08427</name>
</gene>
<proteinExistence type="predicted"/>
<dbReference type="AlphaFoldDB" id="A0A829G6B5"/>
<protein>
    <submittedName>
        <fullName evidence="2">Alpha/beta hydrolase</fullName>
    </submittedName>
</protein>
<keyword evidence="1" id="KW-1133">Transmembrane helix</keyword>
<comment type="caution">
    <text evidence="2">The sequence shown here is derived from an EMBL/GenBank/DDBJ whole genome shotgun (WGS) entry which is preliminary data.</text>
</comment>
<evidence type="ECO:0000256" key="1">
    <source>
        <dbReference type="SAM" id="Phobius"/>
    </source>
</evidence>
<dbReference type="GO" id="GO:0016787">
    <property type="term" value="F:hydrolase activity"/>
    <property type="evidence" value="ECO:0007669"/>
    <property type="project" value="UniProtKB-KW"/>
</dbReference>
<dbReference type="EMBL" id="ANJW01000507">
    <property type="protein sequence ID" value="EPC52791.1"/>
    <property type="molecule type" value="Genomic_DNA"/>
</dbReference>
<evidence type="ECO:0000313" key="3">
    <source>
        <dbReference type="Proteomes" id="UP000014316"/>
    </source>
</evidence>
<feature type="non-terminal residue" evidence="2">
    <location>
        <position position="39"/>
    </location>
</feature>
<sequence length="39" mass="4447">MRKHKKAWLIGLLSIFGVLLMGLVGASLYFYQYAFVPSK</sequence>
<evidence type="ECO:0000313" key="2">
    <source>
        <dbReference type="EMBL" id="EPC52791.1"/>
    </source>
</evidence>
<keyword evidence="1" id="KW-0812">Transmembrane</keyword>